<keyword evidence="2 4" id="KW-1133">Transmembrane helix</keyword>
<protein>
    <submittedName>
        <fullName evidence="6">MFS transporter</fullName>
    </submittedName>
</protein>
<dbReference type="Proteomes" id="UP001562065">
    <property type="component" value="Unassembled WGS sequence"/>
</dbReference>
<evidence type="ECO:0000313" key="6">
    <source>
        <dbReference type="EMBL" id="MEY1661548.1"/>
    </source>
</evidence>
<evidence type="ECO:0000256" key="2">
    <source>
        <dbReference type="ARBA" id="ARBA00022989"/>
    </source>
</evidence>
<feature type="transmembrane region" description="Helical" evidence="4">
    <location>
        <begin position="245"/>
        <end position="266"/>
    </location>
</feature>
<feature type="transmembrane region" description="Helical" evidence="4">
    <location>
        <begin position="330"/>
        <end position="351"/>
    </location>
</feature>
<keyword evidence="1 4" id="KW-0812">Transmembrane</keyword>
<evidence type="ECO:0000256" key="1">
    <source>
        <dbReference type="ARBA" id="ARBA00022692"/>
    </source>
</evidence>
<feature type="transmembrane region" description="Helical" evidence="4">
    <location>
        <begin position="105"/>
        <end position="127"/>
    </location>
</feature>
<gene>
    <name evidence="6" type="ORF">AB5I84_05215</name>
</gene>
<dbReference type="PANTHER" id="PTHR23523:SF1">
    <property type="entry name" value="CYANATE TRANSPORT PROTEIN CYNX"/>
    <property type="match status" value="1"/>
</dbReference>
<evidence type="ECO:0000256" key="4">
    <source>
        <dbReference type="SAM" id="Phobius"/>
    </source>
</evidence>
<feature type="transmembrane region" description="Helical" evidence="4">
    <location>
        <begin position="139"/>
        <end position="160"/>
    </location>
</feature>
<dbReference type="InterPro" id="IPR036259">
    <property type="entry name" value="MFS_trans_sf"/>
</dbReference>
<keyword evidence="7" id="KW-1185">Reference proteome</keyword>
<feature type="domain" description="Major facilitator superfamily (MFS) profile" evidence="5">
    <location>
        <begin position="14"/>
        <end position="383"/>
    </location>
</feature>
<evidence type="ECO:0000259" key="5">
    <source>
        <dbReference type="PROSITE" id="PS50850"/>
    </source>
</evidence>
<dbReference type="PROSITE" id="PS50850">
    <property type="entry name" value="MFS"/>
    <property type="match status" value="1"/>
</dbReference>
<sequence>MSSRSPAVTATSWLVLAAIVAVALNLRPILAATGPLLDLIQADTGIDDQHAGLLTTLPVFAMGLCALWAAHLQRWFGSRQGIVLGVSIITLACAVRLFWYQDYALIITAAAGGLGIALVQALMPSFIKSRFAERASTIMGLYSTGIMGGAAFAAAIAPPVAISLGWSPALAIWALPALAALLLWMSQTQSRGSAPAQYHGIPWRLPRAWLLMAFFGIGTGGYTLALAWLSPYYTQLGWTPTESGLLLALLSIGEVIAGLTVSALVGRFHDRRPLLWTVLVFVLLGLAGLVWAPLTLAIPATLVLAFGLGSLFPLSLIITMDHADSPDHAGALLGFVQGGGYMIASAMPLIAGIIRGHFDDLGHAWSLMMVAAVVLMFMAARFRPNAHR</sequence>
<dbReference type="InterPro" id="IPR011701">
    <property type="entry name" value="MFS"/>
</dbReference>
<comment type="caution">
    <text evidence="6">The sequence shown here is derived from an EMBL/GenBank/DDBJ whole genome shotgun (WGS) entry which is preliminary data.</text>
</comment>
<feature type="transmembrane region" description="Helical" evidence="4">
    <location>
        <begin position="166"/>
        <end position="187"/>
    </location>
</feature>
<feature type="transmembrane region" description="Helical" evidence="4">
    <location>
        <begin position="50"/>
        <end position="70"/>
    </location>
</feature>
<dbReference type="Pfam" id="PF07690">
    <property type="entry name" value="MFS_1"/>
    <property type="match status" value="1"/>
</dbReference>
<accession>A0ABV4AGB9</accession>
<dbReference type="InterPro" id="IPR052524">
    <property type="entry name" value="MFS_Cyanate_Porter"/>
</dbReference>
<feature type="transmembrane region" description="Helical" evidence="4">
    <location>
        <begin position="82"/>
        <end position="99"/>
    </location>
</feature>
<dbReference type="EMBL" id="JBGCUO010000001">
    <property type="protein sequence ID" value="MEY1661548.1"/>
    <property type="molecule type" value="Genomic_DNA"/>
</dbReference>
<name>A0ABV4AGB9_9GAMM</name>
<dbReference type="Gene3D" id="1.20.1250.20">
    <property type="entry name" value="MFS general substrate transporter like domains"/>
    <property type="match status" value="2"/>
</dbReference>
<feature type="transmembrane region" description="Helical" evidence="4">
    <location>
        <begin position="208"/>
        <end position="233"/>
    </location>
</feature>
<dbReference type="RefSeq" id="WP_369454800.1">
    <property type="nucleotide sequence ID" value="NZ_JBGCUO010000001.1"/>
</dbReference>
<evidence type="ECO:0000313" key="7">
    <source>
        <dbReference type="Proteomes" id="UP001562065"/>
    </source>
</evidence>
<dbReference type="PANTHER" id="PTHR23523">
    <property type="match status" value="1"/>
</dbReference>
<reference evidence="6 7" key="1">
    <citation type="submission" date="2024-07" db="EMBL/GenBank/DDBJ databases">
        <authorList>
            <person name="Ren Q."/>
        </authorList>
    </citation>
    <scope>NUCLEOTIDE SEQUENCE [LARGE SCALE GENOMIC DNA]</scope>
    <source>
        <strain evidence="6 7">REN37</strain>
    </source>
</reference>
<keyword evidence="3 4" id="KW-0472">Membrane</keyword>
<evidence type="ECO:0000256" key="3">
    <source>
        <dbReference type="ARBA" id="ARBA00023136"/>
    </source>
</evidence>
<feature type="transmembrane region" description="Helical" evidence="4">
    <location>
        <begin position="273"/>
        <end position="292"/>
    </location>
</feature>
<dbReference type="InterPro" id="IPR020846">
    <property type="entry name" value="MFS_dom"/>
</dbReference>
<organism evidence="6 7">
    <name type="scientific">Isoalcanivorax beigongshangi</name>
    <dbReference type="NCBI Taxonomy" id="3238810"/>
    <lineage>
        <taxon>Bacteria</taxon>
        <taxon>Pseudomonadati</taxon>
        <taxon>Pseudomonadota</taxon>
        <taxon>Gammaproteobacteria</taxon>
        <taxon>Oceanospirillales</taxon>
        <taxon>Alcanivoracaceae</taxon>
        <taxon>Isoalcanivorax</taxon>
    </lineage>
</organism>
<feature type="transmembrane region" description="Helical" evidence="4">
    <location>
        <begin position="298"/>
        <end position="318"/>
    </location>
</feature>
<dbReference type="SUPFAM" id="SSF103473">
    <property type="entry name" value="MFS general substrate transporter"/>
    <property type="match status" value="1"/>
</dbReference>
<proteinExistence type="predicted"/>
<feature type="transmembrane region" description="Helical" evidence="4">
    <location>
        <begin position="363"/>
        <end position="382"/>
    </location>
</feature>